<dbReference type="AlphaFoldDB" id="A0A6G6SW26"/>
<dbReference type="GeneID" id="57333821"/>
<dbReference type="Pfam" id="PF04965">
    <property type="entry name" value="GPW_gp25"/>
    <property type="match status" value="1"/>
</dbReference>
<evidence type="ECO:0000313" key="4">
    <source>
        <dbReference type="Proteomes" id="UP000501338"/>
    </source>
</evidence>
<sequence>MPQPSLYEMLTGYFSGGLPVDTISEEDQVILSVMDNIRRILNSRAGTLKHLPDYGLPDMSKLIQGLPGSSHKVMGILSKTLLKYEPRIKSVTLGILPENEFGKLCYSLDIELHEKGLIRYGTEFSPDGRIFLHHLKKQFKLSQI</sequence>
<dbReference type="InterPro" id="IPR007048">
    <property type="entry name" value="IraD/Gp25-like"/>
</dbReference>
<name>A0A6G6SW26_9GAMM</name>
<evidence type="ECO:0000313" key="2">
    <source>
        <dbReference type="EMBL" id="MBG2916033.1"/>
    </source>
</evidence>
<dbReference type="Gene3D" id="3.10.450.40">
    <property type="match status" value="1"/>
</dbReference>
<proteinExistence type="predicted"/>
<evidence type="ECO:0000259" key="1">
    <source>
        <dbReference type="Pfam" id="PF04965"/>
    </source>
</evidence>
<evidence type="ECO:0000313" key="5">
    <source>
        <dbReference type="Proteomes" id="UP000612266"/>
    </source>
</evidence>
<dbReference type="InterPro" id="IPR017737">
    <property type="entry name" value="TssE1-like"/>
</dbReference>
<reference evidence="3 4" key="1">
    <citation type="submission" date="2020-01" db="EMBL/GenBank/DDBJ databases">
        <title>The genomic epidemiology of tigecycline resistance gene tet(X) variants in a swine farm in China.</title>
        <authorList>
            <person name="Peng K."/>
            <person name="Li R."/>
        </authorList>
    </citation>
    <scope>NUCLEOTIDE SEQUENCE [LARGE SCALE GENOMIC DNA]</scope>
    <source>
        <strain evidence="3 4">ZF1</strain>
    </source>
</reference>
<dbReference type="NCBIfam" id="TIGR03357">
    <property type="entry name" value="VI_zyme"/>
    <property type="match status" value="1"/>
</dbReference>
<dbReference type="RefSeq" id="WP_075674113.1">
    <property type="nucleotide sequence ID" value="NZ_CP045008.1"/>
</dbReference>
<dbReference type="Proteomes" id="UP000501338">
    <property type="component" value="Chromosome"/>
</dbReference>
<dbReference type="EMBL" id="CP047340">
    <property type="protein sequence ID" value="QIF88903.1"/>
    <property type="molecule type" value="Genomic_DNA"/>
</dbReference>
<dbReference type="SUPFAM" id="SSF160719">
    <property type="entry name" value="gpW/gp25-like"/>
    <property type="match status" value="1"/>
</dbReference>
<feature type="domain" description="IraD/Gp25-like" evidence="1">
    <location>
        <begin position="32"/>
        <end position="101"/>
    </location>
</feature>
<organism evidence="2 5">
    <name type="scientific">Proteus terrae subsp. cibarius</name>
    <dbReference type="NCBI Taxonomy" id="626774"/>
    <lineage>
        <taxon>Bacteria</taxon>
        <taxon>Pseudomonadati</taxon>
        <taxon>Pseudomonadota</taxon>
        <taxon>Gammaproteobacteria</taxon>
        <taxon>Enterobacterales</taxon>
        <taxon>Morganellaceae</taxon>
        <taxon>Proteus</taxon>
    </lineage>
</organism>
<dbReference type="EMBL" id="JADSJR010000031">
    <property type="protein sequence ID" value="MBG2916033.1"/>
    <property type="molecule type" value="Genomic_DNA"/>
</dbReference>
<gene>
    <name evidence="2" type="primary">tssE</name>
    <name evidence="3" type="ORF">GTH23_02110</name>
    <name evidence="2" type="ORF">I4901_16830</name>
</gene>
<keyword evidence="4" id="KW-1185">Reference proteome</keyword>
<accession>A0A6G6SW26</accession>
<reference evidence="2" key="2">
    <citation type="submission" date="2020-11" db="EMBL/GenBank/DDBJ databases">
        <title>Enhanced detection system for hospital associated transmission using whole genome sequencing surveillance.</title>
        <authorList>
            <person name="Harrison L.H."/>
            <person name="Van Tyne D."/>
            <person name="Marsh J.W."/>
            <person name="Griffith M.P."/>
            <person name="Snyder D.J."/>
            <person name="Cooper V.S."/>
            <person name="Mustapha M."/>
        </authorList>
    </citation>
    <scope>NUCLEOTIDE SEQUENCE</scope>
    <source>
        <strain evidence="2">PR00070</strain>
    </source>
</reference>
<evidence type="ECO:0000313" key="3">
    <source>
        <dbReference type="EMBL" id="QIF88903.1"/>
    </source>
</evidence>
<dbReference type="Proteomes" id="UP000612266">
    <property type="component" value="Unassembled WGS sequence"/>
</dbReference>
<protein>
    <submittedName>
        <fullName evidence="2">Type VI secretion system baseplate subunit TssE</fullName>
    </submittedName>
</protein>